<feature type="transmembrane region" description="Helical" evidence="1">
    <location>
        <begin position="99"/>
        <end position="124"/>
    </location>
</feature>
<dbReference type="AlphaFoldDB" id="A0AAV5KE35"/>
<feature type="transmembrane region" description="Helical" evidence="1">
    <location>
        <begin position="144"/>
        <end position="169"/>
    </location>
</feature>
<proteinExistence type="predicted"/>
<name>A0AAV5KE35_9ROSI</name>
<keyword evidence="1" id="KW-1133">Transmembrane helix</keyword>
<reference evidence="2 3" key="1">
    <citation type="journal article" date="2021" name="Commun. Biol.">
        <title>The genome of Shorea leprosula (Dipterocarpaceae) highlights the ecological relevance of drought in aseasonal tropical rainforests.</title>
        <authorList>
            <person name="Ng K.K.S."/>
            <person name="Kobayashi M.J."/>
            <person name="Fawcett J.A."/>
            <person name="Hatakeyama M."/>
            <person name="Paape T."/>
            <person name="Ng C.H."/>
            <person name="Ang C.C."/>
            <person name="Tnah L.H."/>
            <person name="Lee C.T."/>
            <person name="Nishiyama T."/>
            <person name="Sese J."/>
            <person name="O'Brien M.J."/>
            <person name="Copetti D."/>
            <person name="Mohd Noor M.I."/>
            <person name="Ong R.C."/>
            <person name="Putra M."/>
            <person name="Sireger I.Z."/>
            <person name="Indrioko S."/>
            <person name="Kosugi Y."/>
            <person name="Izuno A."/>
            <person name="Isagi Y."/>
            <person name="Lee S.L."/>
            <person name="Shimizu K.K."/>
        </authorList>
    </citation>
    <scope>NUCLEOTIDE SEQUENCE [LARGE SCALE GENOMIC DNA]</scope>
    <source>
        <strain evidence="2">214</strain>
    </source>
</reference>
<evidence type="ECO:0000256" key="1">
    <source>
        <dbReference type="SAM" id="Phobius"/>
    </source>
</evidence>
<keyword evidence="3" id="KW-1185">Reference proteome</keyword>
<keyword evidence="1" id="KW-0472">Membrane</keyword>
<accession>A0AAV5KE35</accession>
<feature type="transmembrane region" description="Helical" evidence="1">
    <location>
        <begin position="31"/>
        <end position="51"/>
    </location>
</feature>
<dbReference type="PANTHER" id="PTHR36714:SF7">
    <property type="entry name" value="TRANSMEMBRANE PROTEIN"/>
    <property type="match status" value="1"/>
</dbReference>
<dbReference type="Proteomes" id="UP001054252">
    <property type="component" value="Unassembled WGS sequence"/>
</dbReference>
<protein>
    <submittedName>
        <fullName evidence="2">Uncharacterized protein</fullName>
    </submittedName>
</protein>
<evidence type="ECO:0000313" key="3">
    <source>
        <dbReference type="Proteomes" id="UP001054252"/>
    </source>
</evidence>
<keyword evidence="1" id="KW-0812">Transmembrane</keyword>
<gene>
    <name evidence="2" type="ORF">SLEP1_g32668</name>
</gene>
<dbReference type="EMBL" id="BPVZ01000061">
    <property type="protein sequence ID" value="GKV22848.1"/>
    <property type="molecule type" value="Genomic_DNA"/>
</dbReference>
<organism evidence="2 3">
    <name type="scientific">Rubroshorea leprosula</name>
    <dbReference type="NCBI Taxonomy" id="152421"/>
    <lineage>
        <taxon>Eukaryota</taxon>
        <taxon>Viridiplantae</taxon>
        <taxon>Streptophyta</taxon>
        <taxon>Embryophyta</taxon>
        <taxon>Tracheophyta</taxon>
        <taxon>Spermatophyta</taxon>
        <taxon>Magnoliopsida</taxon>
        <taxon>eudicotyledons</taxon>
        <taxon>Gunneridae</taxon>
        <taxon>Pentapetalae</taxon>
        <taxon>rosids</taxon>
        <taxon>malvids</taxon>
        <taxon>Malvales</taxon>
        <taxon>Dipterocarpaceae</taxon>
        <taxon>Rubroshorea</taxon>
    </lineage>
</organism>
<evidence type="ECO:0000313" key="2">
    <source>
        <dbReference type="EMBL" id="GKV22848.1"/>
    </source>
</evidence>
<sequence>MKMGSKHVLQKPKLELFHIIKEATFIPVKNINFVFLTIITSFPLFCCLWYYEILLQSILSQIPRILKEPPFFYFTWPTPFDIINNLHAEFHYRLVQACLLYLVPLHLLEFISAFMSVSIASKIYKEKQMSLNEMFEKPIHKAKLRATFITSLYAHVLSTCTLLGLIWLVTTYFAIFWKSVVDVFFAVFHGAAFVALLMKYMEWSAAWKMSVVISIVEEKYGMDALVISDYFRRGSEQRGLFLMLFFSGWDFVIRVVGLYWCGIILQVCLLCLCNTMKWMASMVYFYDCKSRIFEKKVDEEMGKEIKGIDEQSSLARE</sequence>
<dbReference type="PANTHER" id="PTHR36714">
    <property type="entry name" value="T23E23.1"/>
    <property type="match status" value="1"/>
</dbReference>
<feature type="transmembrane region" description="Helical" evidence="1">
    <location>
        <begin position="175"/>
        <end position="198"/>
    </location>
</feature>
<comment type="caution">
    <text evidence="2">The sequence shown here is derived from an EMBL/GenBank/DDBJ whole genome shotgun (WGS) entry which is preliminary data.</text>
</comment>